<evidence type="ECO:0000313" key="3">
    <source>
        <dbReference type="EMBL" id="EOT82965.1"/>
    </source>
</evidence>
<dbReference type="SUPFAM" id="SSF63520">
    <property type="entry name" value="PTS-regulatory domain, PRD"/>
    <property type="match status" value="2"/>
</dbReference>
<feature type="domain" description="PRD" evidence="2">
    <location>
        <begin position="171"/>
        <end position="277"/>
    </location>
</feature>
<evidence type="ECO:0000259" key="2">
    <source>
        <dbReference type="PROSITE" id="PS51372"/>
    </source>
</evidence>
<dbReference type="InterPro" id="IPR050661">
    <property type="entry name" value="BglG_antiterminators"/>
</dbReference>
<dbReference type="InterPro" id="IPR011608">
    <property type="entry name" value="PRD"/>
</dbReference>
<gene>
    <name evidence="3" type="ORF">I573_02078</name>
</gene>
<dbReference type="OrthoDB" id="9813552at2"/>
<dbReference type="PANTHER" id="PTHR30185:SF15">
    <property type="entry name" value="CRYPTIC BETA-GLUCOSIDE BGL OPERON ANTITERMINATOR"/>
    <property type="match status" value="1"/>
</dbReference>
<accession>S0KXI0</accession>
<dbReference type="NCBIfam" id="NF046042">
    <property type="entry name" value="LicT"/>
    <property type="match status" value="1"/>
</dbReference>
<dbReference type="EMBL" id="ASWO01000007">
    <property type="protein sequence ID" value="EOT82965.1"/>
    <property type="molecule type" value="Genomic_DNA"/>
</dbReference>
<proteinExistence type="predicted"/>
<dbReference type="PATRIC" id="fig|1140003.3.peg.1930"/>
<dbReference type="PROSITE" id="PS51372">
    <property type="entry name" value="PRD_2"/>
    <property type="match status" value="2"/>
</dbReference>
<dbReference type="SUPFAM" id="SSF50151">
    <property type="entry name" value="SacY-like RNA-binding domain"/>
    <property type="match status" value="1"/>
</dbReference>
<dbReference type="STRING" id="1140003.OMY_02003"/>
<dbReference type="Pfam" id="PF03123">
    <property type="entry name" value="CAT_RBD"/>
    <property type="match status" value="1"/>
</dbReference>
<name>S0KXI0_9ENTE</name>
<reference evidence="3 4" key="1">
    <citation type="submission" date="2013-03" db="EMBL/GenBank/DDBJ databases">
        <title>The Genome Sequence of Enterococcus sulfureus ATCC_49903 (PacBio/Illumina hybrid assembly).</title>
        <authorList>
            <consortium name="The Broad Institute Genomics Platform"/>
            <consortium name="The Broad Institute Genome Sequencing Center for Infectious Disease"/>
            <person name="Earl A."/>
            <person name="Russ C."/>
            <person name="Gilmore M."/>
            <person name="Surin D."/>
            <person name="Walker B."/>
            <person name="Young S."/>
            <person name="Zeng Q."/>
            <person name="Gargeya S."/>
            <person name="Fitzgerald M."/>
            <person name="Haas B."/>
            <person name="Abouelleil A."/>
            <person name="Allen A.W."/>
            <person name="Alvarado L."/>
            <person name="Arachchi H.M."/>
            <person name="Berlin A.M."/>
            <person name="Chapman S.B."/>
            <person name="Gainer-Dewar J."/>
            <person name="Goldberg J."/>
            <person name="Griggs A."/>
            <person name="Gujja S."/>
            <person name="Hansen M."/>
            <person name="Howarth C."/>
            <person name="Imamovic A."/>
            <person name="Ireland A."/>
            <person name="Larimer J."/>
            <person name="McCowan C."/>
            <person name="Murphy C."/>
            <person name="Pearson M."/>
            <person name="Poon T.W."/>
            <person name="Priest M."/>
            <person name="Roberts A."/>
            <person name="Saif S."/>
            <person name="Shea T."/>
            <person name="Sisk P."/>
            <person name="Sykes S."/>
            <person name="Wortman J."/>
            <person name="Nusbaum C."/>
            <person name="Birren B."/>
        </authorList>
    </citation>
    <scope>NUCLEOTIDE SEQUENCE [LARGE SCALE GENOMIC DNA]</scope>
    <source>
        <strain evidence="3 4">ATCC 49903</strain>
    </source>
</reference>
<sequence>MIIGRVLNNNVISSVNPQGEEIICMGKGIAFQKKAGDVVDDTLIEKEFVLKDSVTSQQFQQLLQDVPAEEIELVKKIVDYAEAELDVSLSSAIYLNLTDHMHYAIMRAKEGIELPNPLLFETRKFYPKEFRLAQHALEKIEEYFGVSLPESEAGFIAFHIVNAQQQHADMSQTLEATEMVRNILTIISRYFGITLNSETLSYQRIVTHLQYFAQRYLSETLTDEPDEFLFALIQSKYPKAFQAVQRINDFLITRYARPIGESEMIYLTIHIERVVQE</sequence>
<dbReference type="eggNOG" id="COG3711">
    <property type="taxonomic scope" value="Bacteria"/>
</dbReference>
<dbReference type="InterPro" id="IPR004341">
    <property type="entry name" value="CAT_RNA-bd_dom"/>
</dbReference>
<evidence type="ECO:0000256" key="1">
    <source>
        <dbReference type="ARBA" id="ARBA00022737"/>
    </source>
</evidence>
<keyword evidence="4" id="KW-1185">Reference proteome</keyword>
<dbReference type="GO" id="GO:0003723">
    <property type="term" value="F:RNA binding"/>
    <property type="evidence" value="ECO:0007669"/>
    <property type="project" value="InterPro"/>
</dbReference>
<dbReference type="AlphaFoldDB" id="S0KXI0"/>
<organism evidence="3 4">
    <name type="scientific">Enterococcus sulfureus ATCC 49903</name>
    <dbReference type="NCBI Taxonomy" id="1140003"/>
    <lineage>
        <taxon>Bacteria</taxon>
        <taxon>Bacillati</taxon>
        <taxon>Bacillota</taxon>
        <taxon>Bacilli</taxon>
        <taxon>Lactobacillales</taxon>
        <taxon>Enterococcaceae</taxon>
        <taxon>Enterococcus</taxon>
    </lineage>
</organism>
<dbReference type="SMART" id="SM01061">
    <property type="entry name" value="CAT_RBD"/>
    <property type="match status" value="1"/>
</dbReference>
<dbReference type="Gene3D" id="2.30.24.10">
    <property type="entry name" value="CAT RNA-binding domain"/>
    <property type="match status" value="1"/>
</dbReference>
<dbReference type="PANTHER" id="PTHR30185">
    <property type="entry name" value="CRYPTIC BETA-GLUCOSIDE BGL OPERON ANTITERMINATOR"/>
    <property type="match status" value="1"/>
</dbReference>
<comment type="caution">
    <text evidence="3">The sequence shown here is derived from an EMBL/GenBank/DDBJ whole genome shotgun (WGS) entry which is preliminary data.</text>
</comment>
<dbReference type="Gene3D" id="1.10.1790.10">
    <property type="entry name" value="PRD domain"/>
    <property type="match status" value="2"/>
</dbReference>
<dbReference type="Proteomes" id="UP000015961">
    <property type="component" value="Unassembled WGS sequence"/>
</dbReference>
<dbReference type="GO" id="GO:0006355">
    <property type="term" value="P:regulation of DNA-templated transcription"/>
    <property type="evidence" value="ECO:0007669"/>
    <property type="project" value="InterPro"/>
</dbReference>
<dbReference type="Pfam" id="PF00874">
    <property type="entry name" value="PRD"/>
    <property type="match status" value="2"/>
</dbReference>
<dbReference type="RefSeq" id="WP_016186435.1">
    <property type="nucleotide sequence ID" value="NZ_ASWO01000007.1"/>
</dbReference>
<keyword evidence="1" id="KW-0677">Repeat</keyword>
<dbReference type="InterPro" id="IPR036650">
    <property type="entry name" value="CAT_RNA-bd_dom_sf"/>
</dbReference>
<feature type="domain" description="PRD" evidence="2">
    <location>
        <begin position="65"/>
        <end position="170"/>
    </location>
</feature>
<dbReference type="InterPro" id="IPR036634">
    <property type="entry name" value="PRD_sf"/>
</dbReference>
<protein>
    <submittedName>
        <fullName evidence="3">BglG family transcriptional antiterminator</fullName>
    </submittedName>
</protein>
<evidence type="ECO:0000313" key="4">
    <source>
        <dbReference type="Proteomes" id="UP000015961"/>
    </source>
</evidence>